<dbReference type="RefSeq" id="WP_015414312.1">
    <property type="nucleotide sequence ID" value="NC_020409.1"/>
</dbReference>
<evidence type="ECO:0000259" key="4">
    <source>
        <dbReference type="Pfam" id="PF01814"/>
    </source>
</evidence>
<dbReference type="NCBIfam" id="NF033749">
    <property type="entry name" value="bact_hemeryth"/>
    <property type="match status" value="1"/>
</dbReference>
<proteinExistence type="inferred from homology"/>
<evidence type="ECO:0000256" key="1">
    <source>
        <dbReference type="ARBA" id="ARBA00010587"/>
    </source>
</evidence>
<dbReference type="PATRIC" id="fig|879567.3.peg.1055"/>
<organism evidence="5 6">
    <name type="scientific">Pseudodesulfovibrio piezophilus (strain DSM 21447 / JCM 15486 / C1TLV30)</name>
    <name type="common">Desulfovibrio piezophilus</name>
    <dbReference type="NCBI Taxonomy" id="1322246"/>
    <lineage>
        <taxon>Bacteria</taxon>
        <taxon>Pseudomonadati</taxon>
        <taxon>Thermodesulfobacteriota</taxon>
        <taxon>Desulfovibrionia</taxon>
        <taxon>Desulfovibrionales</taxon>
        <taxon>Desulfovibrionaceae</taxon>
    </lineage>
</organism>
<dbReference type="PANTHER" id="PTHR37164">
    <property type="entry name" value="BACTERIOHEMERYTHRIN"/>
    <property type="match status" value="1"/>
</dbReference>
<dbReference type="STRING" id="1322246.BN4_11024"/>
<protein>
    <submittedName>
        <fullName evidence="5">Hemerythrin-like metal-binding protein</fullName>
    </submittedName>
</protein>
<accession>M1WJP6</accession>
<evidence type="ECO:0000256" key="2">
    <source>
        <dbReference type="ARBA" id="ARBA00022723"/>
    </source>
</evidence>
<evidence type="ECO:0000313" key="5">
    <source>
        <dbReference type="EMBL" id="CCH48261.1"/>
    </source>
</evidence>
<evidence type="ECO:0000313" key="6">
    <source>
        <dbReference type="Proteomes" id="UP000011724"/>
    </source>
</evidence>
<keyword evidence="3" id="KW-0408">Iron</keyword>
<dbReference type="AlphaFoldDB" id="M1WJP6"/>
<dbReference type="HOGENOM" id="CLU_086902_2_0_7"/>
<sequence length="144" mass="17028">MSSKLNLIGFTEEYLLDIPEIDEQHKRFFDLLAKIGDAAPDLYKVLDDDEVDAVVDVLDELRDYAMLHFRTEEAYMREVDYPGIAKQKSEHNRFMTDVIRMEAEFMNGSAIPAIKIRNFMHDWYREHILELDKPFSLFYKEKTG</sequence>
<dbReference type="Gene3D" id="1.20.120.50">
    <property type="entry name" value="Hemerythrin-like"/>
    <property type="match status" value="1"/>
</dbReference>
<reference evidence="5 6" key="1">
    <citation type="journal article" date="2013" name="PLoS ONE">
        <title>The first genomic and proteomic characterization of a deep-sea sulfate reducer: insights into the piezophilic lifestyle of Desulfovibrio piezophilus.</title>
        <authorList>
            <person name="Pradel N."/>
            <person name="Ji B."/>
            <person name="Gimenez G."/>
            <person name="Talla E."/>
            <person name="Lenoble P."/>
            <person name="Garel M."/>
            <person name="Tamburini C."/>
            <person name="Fourquet P."/>
            <person name="Lebrun R."/>
            <person name="Bertin P."/>
            <person name="Denis Y."/>
            <person name="Pophillat M."/>
            <person name="Barbe V."/>
            <person name="Ollivier B."/>
            <person name="Dolla A."/>
        </authorList>
    </citation>
    <scope>NUCLEOTIDE SEQUENCE [LARGE SCALE GENOMIC DNA]</scope>
    <source>
        <strain evidence="6">DSM 10523 / SB164P1</strain>
    </source>
</reference>
<name>M1WJP6_PSEP2</name>
<dbReference type="InterPro" id="IPR012827">
    <property type="entry name" value="Hemerythrin_metal-bd"/>
</dbReference>
<feature type="domain" description="Hemerythrin-like" evidence="4">
    <location>
        <begin position="18"/>
        <end position="130"/>
    </location>
</feature>
<dbReference type="SUPFAM" id="SSF47188">
    <property type="entry name" value="Hemerythrin-like"/>
    <property type="match status" value="1"/>
</dbReference>
<dbReference type="InterPro" id="IPR035938">
    <property type="entry name" value="Hemerythrin-like_sf"/>
</dbReference>
<evidence type="ECO:0000256" key="3">
    <source>
        <dbReference type="ARBA" id="ARBA00023004"/>
    </source>
</evidence>
<comment type="similarity">
    <text evidence="1">Belongs to the hemerythrin family.</text>
</comment>
<dbReference type="BioCyc" id="DPIE1322246:BN4_RS05185-MONOMER"/>
<dbReference type="eggNOG" id="COG2703">
    <property type="taxonomic scope" value="Bacteria"/>
</dbReference>
<keyword evidence="6" id="KW-1185">Reference proteome</keyword>
<dbReference type="GO" id="GO:0046872">
    <property type="term" value="F:metal ion binding"/>
    <property type="evidence" value="ECO:0007669"/>
    <property type="project" value="UniProtKB-KW"/>
</dbReference>
<dbReference type="Pfam" id="PF01814">
    <property type="entry name" value="Hemerythrin"/>
    <property type="match status" value="1"/>
</dbReference>
<reference evidence="6" key="2">
    <citation type="journal article" date="2013" name="Stand. Genomic Sci.">
        <title>Complete genome sequence of Desulfocapsa sulfexigens, a marine deltaproteobacterium specialized in disproportionating inorganic sulfur compounds.</title>
        <authorList>
            <person name="Finster K.W."/>
            <person name="Kjeldsen K.U."/>
            <person name="Kube M."/>
            <person name="Reinhardt R."/>
            <person name="Mussmann M."/>
            <person name="Amann R."/>
            <person name="Schreiber L."/>
        </authorList>
    </citation>
    <scope>NUCLEOTIDE SEQUENCE [LARGE SCALE GENOMIC DNA]</scope>
    <source>
        <strain evidence="6">DSM 10523 / SB164P1</strain>
    </source>
</reference>
<dbReference type="OrthoDB" id="9774644at2"/>
<dbReference type="EMBL" id="FO203427">
    <property type="protein sequence ID" value="CCH48261.1"/>
    <property type="molecule type" value="Genomic_DNA"/>
</dbReference>
<dbReference type="CDD" id="cd12107">
    <property type="entry name" value="Hemerythrin"/>
    <property type="match status" value="1"/>
</dbReference>
<dbReference type="PANTHER" id="PTHR37164:SF1">
    <property type="entry name" value="BACTERIOHEMERYTHRIN"/>
    <property type="match status" value="1"/>
</dbReference>
<dbReference type="InterPro" id="IPR012312">
    <property type="entry name" value="Hemerythrin-like"/>
</dbReference>
<dbReference type="KEGG" id="dpi:BN4_11024"/>
<dbReference type="NCBIfam" id="TIGR02481">
    <property type="entry name" value="hemeryth_dom"/>
    <property type="match status" value="1"/>
</dbReference>
<keyword evidence="2" id="KW-0479">Metal-binding</keyword>
<gene>
    <name evidence="5" type="ordered locus">BN4_11024</name>
</gene>
<dbReference type="Proteomes" id="UP000011724">
    <property type="component" value="Chromosome"/>
</dbReference>
<dbReference type="InterPro" id="IPR050669">
    <property type="entry name" value="Hemerythrin"/>
</dbReference>